<evidence type="ECO:0000313" key="2">
    <source>
        <dbReference type="EMBL" id="KZT71797.1"/>
    </source>
</evidence>
<gene>
    <name evidence="2" type="ORF">DAEQUDRAFT_723889</name>
</gene>
<organism evidence="2 3">
    <name type="scientific">Daedalea quercina L-15889</name>
    <dbReference type="NCBI Taxonomy" id="1314783"/>
    <lineage>
        <taxon>Eukaryota</taxon>
        <taxon>Fungi</taxon>
        <taxon>Dikarya</taxon>
        <taxon>Basidiomycota</taxon>
        <taxon>Agaricomycotina</taxon>
        <taxon>Agaricomycetes</taxon>
        <taxon>Polyporales</taxon>
        <taxon>Fomitopsis</taxon>
    </lineage>
</organism>
<reference evidence="2 3" key="1">
    <citation type="journal article" date="2016" name="Mol. Biol. Evol.">
        <title>Comparative Genomics of Early-Diverging Mushroom-Forming Fungi Provides Insights into the Origins of Lignocellulose Decay Capabilities.</title>
        <authorList>
            <person name="Nagy L.G."/>
            <person name="Riley R."/>
            <person name="Tritt A."/>
            <person name="Adam C."/>
            <person name="Daum C."/>
            <person name="Floudas D."/>
            <person name="Sun H."/>
            <person name="Yadav J.S."/>
            <person name="Pangilinan J."/>
            <person name="Larsson K.H."/>
            <person name="Matsuura K."/>
            <person name="Barry K."/>
            <person name="Labutti K."/>
            <person name="Kuo R."/>
            <person name="Ohm R.A."/>
            <person name="Bhattacharya S.S."/>
            <person name="Shirouzu T."/>
            <person name="Yoshinaga Y."/>
            <person name="Martin F.M."/>
            <person name="Grigoriev I.V."/>
            <person name="Hibbett D.S."/>
        </authorList>
    </citation>
    <scope>NUCLEOTIDE SEQUENCE [LARGE SCALE GENOMIC DNA]</scope>
    <source>
        <strain evidence="2 3">L-15889</strain>
    </source>
</reference>
<dbReference type="GO" id="GO:0005796">
    <property type="term" value="C:Golgi lumen"/>
    <property type="evidence" value="ECO:0007669"/>
    <property type="project" value="TreeGrafter"/>
</dbReference>
<evidence type="ECO:0000256" key="1">
    <source>
        <dbReference type="SAM" id="Phobius"/>
    </source>
</evidence>
<name>A0A165SCG0_9APHY</name>
<dbReference type="GO" id="GO:0005801">
    <property type="term" value="C:cis-Golgi network"/>
    <property type="evidence" value="ECO:0007669"/>
    <property type="project" value="TreeGrafter"/>
</dbReference>
<dbReference type="AlphaFoldDB" id="A0A165SCG0"/>
<accession>A0A165SCG0</accession>
<keyword evidence="1" id="KW-0472">Membrane</keyword>
<dbReference type="OrthoDB" id="423313at2759"/>
<dbReference type="PANTHER" id="PTHR45694:SF5">
    <property type="entry name" value="GLUTAREDOXIN 2"/>
    <property type="match status" value="1"/>
</dbReference>
<evidence type="ECO:0000313" key="3">
    <source>
        <dbReference type="Proteomes" id="UP000076727"/>
    </source>
</evidence>
<dbReference type="Gene3D" id="3.40.30.10">
    <property type="entry name" value="Glutaredoxin"/>
    <property type="match status" value="1"/>
</dbReference>
<dbReference type="GO" id="GO:0000324">
    <property type="term" value="C:fungal-type vacuole"/>
    <property type="evidence" value="ECO:0007669"/>
    <property type="project" value="TreeGrafter"/>
</dbReference>
<sequence length="291" mass="31858">MAHRRTQSARFPVPHMYGNGSPLPSPALESPPFTPTAVSFATLTSLASRKPKAYWYRTTFLALFVLVVLSVYVLLVAEPTLSPIPAFEADSPAHAHLSPDAFRLAALRHKHSWSNNESASGRPLVQLNASQELAAVSSFIASLPQNVIPSTVDPSQPIDPQLVLDFDTRGAHAAEEVETVVKDVWAQHPVMLYSKFYSPVSREIKQILSDLYLSPAPTIVEVDQRVDEAVLAPLLFRLTGAAELPILLVGGRPLGTPEEIRYLKKKGELQRMIGAAGTEVYGAKKKQKKLH</sequence>
<protein>
    <submittedName>
        <fullName evidence="2">Uncharacterized protein</fullName>
    </submittedName>
</protein>
<keyword evidence="3" id="KW-1185">Reference proteome</keyword>
<dbReference type="SUPFAM" id="SSF52833">
    <property type="entry name" value="Thioredoxin-like"/>
    <property type="match status" value="1"/>
</dbReference>
<dbReference type="InterPro" id="IPR036249">
    <property type="entry name" value="Thioredoxin-like_sf"/>
</dbReference>
<feature type="transmembrane region" description="Helical" evidence="1">
    <location>
        <begin position="54"/>
        <end position="75"/>
    </location>
</feature>
<dbReference type="PANTHER" id="PTHR45694">
    <property type="entry name" value="GLUTAREDOXIN 2"/>
    <property type="match status" value="1"/>
</dbReference>
<proteinExistence type="predicted"/>
<dbReference type="EMBL" id="KV429044">
    <property type="protein sequence ID" value="KZT71797.1"/>
    <property type="molecule type" value="Genomic_DNA"/>
</dbReference>
<dbReference type="PROSITE" id="PS51354">
    <property type="entry name" value="GLUTAREDOXIN_2"/>
    <property type="match status" value="1"/>
</dbReference>
<keyword evidence="1" id="KW-1133">Transmembrane helix</keyword>
<dbReference type="Proteomes" id="UP000076727">
    <property type="component" value="Unassembled WGS sequence"/>
</dbReference>
<dbReference type="STRING" id="1314783.A0A165SCG0"/>
<dbReference type="GO" id="GO:0034599">
    <property type="term" value="P:cellular response to oxidative stress"/>
    <property type="evidence" value="ECO:0007669"/>
    <property type="project" value="TreeGrafter"/>
</dbReference>
<dbReference type="GO" id="GO:0015038">
    <property type="term" value="F:glutathione disulfide oxidoreductase activity"/>
    <property type="evidence" value="ECO:0007669"/>
    <property type="project" value="TreeGrafter"/>
</dbReference>
<keyword evidence="1" id="KW-0812">Transmembrane</keyword>